<proteinExistence type="predicted"/>
<evidence type="ECO:0000259" key="2">
    <source>
        <dbReference type="Pfam" id="PF00144"/>
    </source>
</evidence>
<dbReference type="Pfam" id="PF00144">
    <property type="entry name" value="Beta-lactamase"/>
    <property type="match status" value="1"/>
</dbReference>
<dbReference type="PANTHER" id="PTHR43283:SF11">
    <property type="entry name" value="BETA-LACTAMASE-RELATED DOMAIN-CONTAINING PROTEIN"/>
    <property type="match status" value="1"/>
</dbReference>
<dbReference type="PANTHER" id="PTHR43283">
    <property type="entry name" value="BETA-LACTAMASE-RELATED"/>
    <property type="match status" value="1"/>
</dbReference>
<feature type="domain" description="Beta-lactamase-related" evidence="2">
    <location>
        <begin position="35"/>
        <end position="323"/>
    </location>
</feature>
<dbReference type="InterPro" id="IPR050789">
    <property type="entry name" value="Diverse_Enzym_Activities"/>
</dbReference>
<dbReference type="AlphaFoldDB" id="A0A381X1K1"/>
<accession>A0A381X1K1</accession>
<dbReference type="EMBL" id="UINC01013602">
    <property type="protein sequence ID" value="SVA58659.1"/>
    <property type="molecule type" value="Genomic_DNA"/>
</dbReference>
<dbReference type="SUPFAM" id="SSF56601">
    <property type="entry name" value="beta-lactamase/transpeptidase-like"/>
    <property type="match status" value="1"/>
</dbReference>
<dbReference type="GO" id="GO:0016787">
    <property type="term" value="F:hydrolase activity"/>
    <property type="evidence" value="ECO:0007669"/>
    <property type="project" value="UniProtKB-KW"/>
</dbReference>
<protein>
    <recommendedName>
        <fullName evidence="2">Beta-lactamase-related domain-containing protein</fullName>
    </recommendedName>
</protein>
<dbReference type="InterPro" id="IPR001466">
    <property type="entry name" value="Beta-lactam-related"/>
</dbReference>
<sequence>MKLLKKLSHPGSGWALGFRSENKWIKTFNGLIKFNGPKVKSDTLFDLASLTKVVGTLPACFVLMKEGSLKLDKTINYYISNAGWFKNPSLGDVEIHNLLTHSSGLPAWKPLFAISNVPTILHANVLQTEISNQGKRLYSDLGWIILGHLIERISNRSLDQFIYENLLKPLGMKRTFFNPISHNEKLNCAVTEDCGWRKKILQGIVHDENAFAFGGVAGHAGLFSNLDDMMIYMESWLNNLETIGLQNQAKTVTNYFQSFNGLPAYGLGWRAFPSLEFSGTGNIEGSLGHTGYTGTSLWMNIDNQQSIILLNNRVYPSRLDTYNSINEFRIKIHQLCFDQKLPN</sequence>
<dbReference type="InterPro" id="IPR012338">
    <property type="entry name" value="Beta-lactam/transpept-like"/>
</dbReference>
<organism evidence="3">
    <name type="scientific">marine metagenome</name>
    <dbReference type="NCBI Taxonomy" id="408172"/>
    <lineage>
        <taxon>unclassified sequences</taxon>
        <taxon>metagenomes</taxon>
        <taxon>ecological metagenomes</taxon>
    </lineage>
</organism>
<evidence type="ECO:0000256" key="1">
    <source>
        <dbReference type="ARBA" id="ARBA00022801"/>
    </source>
</evidence>
<name>A0A381X1K1_9ZZZZ</name>
<reference evidence="3" key="1">
    <citation type="submission" date="2018-05" db="EMBL/GenBank/DDBJ databases">
        <authorList>
            <person name="Lanie J.A."/>
            <person name="Ng W.-L."/>
            <person name="Kazmierczak K.M."/>
            <person name="Andrzejewski T.M."/>
            <person name="Davidsen T.M."/>
            <person name="Wayne K.J."/>
            <person name="Tettelin H."/>
            <person name="Glass J.I."/>
            <person name="Rusch D."/>
            <person name="Podicherti R."/>
            <person name="Tsui H.-C.T."/>
            <person name="Winkler M.E."/>
        </authorList>
    </citation>
    <scope>NUCLEOTIDE SEQUENCE</scope>
</reference>
<gene>
    <name evidence="3" type="ORF">METZ01_LOCUS111513</name>
</gene>
<keyword evidence="1" id="KW-0378">Hydrolase</keyword>
<evidence type="ECO:0000313" key="3">
    <source>
        <dbReference type="EMBL" id="SVA58659.1"/>
    </source>
</evidence>
<dbReference type="Gene3D" id="3.40.710.10">
    <property type="entry name" value="DD-peptidase/beta-lactamase superfamily"/>
    <property type="match status" value="1"/>
</dbReference>